<sequence length="292" mass="30226">MRITLDKRSLFAFRPAMVRRLAAAMTWTLCFSPALAWAAGSELAELAERTKPSVVLLTVEDATGHTVGTGTGFFVSSDGRIVTNHHVVDGAAKVTAALADGSKLDVLGRLGDDEARDIAILKADGAGLPALTLGDSSGIATGDEVVVIGSPLGLSGTLTVGIVSAKRERGVGKEIDRASELESWGIQITAAISPGSSGSPIMTRRGEVVAVAVGTLNRAQSLNFGIPIEVVKGMLEKLGPAAPVLPFESNPEQDVLRNLLISAAVIGGIVVVVAVWSFVSTRGSRPKARRGN</sequence>
<evidence type="ECO:0000256" key="2">
    <source>
        <dbReference type="SAM" id="SignalP"/>
    </source>
</evidence>
<dbReference type="SUPFAM" id="SSF50494">
    <property type="entry name" value="Trypsin-like serine proteases"/>
    <property type="match status" value="1"/>
</dbReference>
<accession>A0A4U1J0T4</accession>
<dbReference type="GO" id="GO:0006508">
    <property type="term" value="P:proteolysis"/>
    <property type="evidence" value="ECO:0007669"/>
    <property type="project" value="UniProtKB-KW"/>
</dbReference>
<keyword evidence="2" id="KW-0732">Signal</keyword>
<feature type="signal peptide" evidence="2">
    <location>
        <begin position="1"/>
        <end position="36"/>
    </location>
</feature>
<reference evidence="3 4" key="1">
    <citation type="submission" date="2019-04" db="EMBL/GenBank/DDBJ databases">
        <authorList>
            <person name="Li Y."/>
            <person name="Wang J."/>
        </authorList>
    </citation>
    <scope>NUCLEOTIDE SEQUENCE [LARGE SCALE GENOMIC DNA]</scope>
    <source>
        <strain evidence="3 4">DSM 14668</strain>
    </source>
</reference>
<name>A0A4U1J0T4_9BACT</name>
<feature type="transmembrane region" description="Helical" evidence="1">
    <location>
        <begin position="259"/>
        <end position="279"/>
    </location>
</feature>
<dbReference type="Gene3D" id="2.40.10.120">
    <property type="match status" value="1"/>
</dbReference>
<protein>
    <submittedName>
        <fullName evidence="3">Trypsin-like serine protease</fullName>
    </submittedName>
</protein>
<comment type="caution">
    <text evidence="3">The sequence shown here is derived from an EMBL/GenBank/DDBJ whole genome shotgun (WGS) entry which is preliminary data.</text>
</comment>
<dbReference type="EMBL" id="SSMQ01000051">
    <property type="protein sequence ID" value="TKC99983.1"/>
    <property type="molecule type" value="Genomic_DNA"/>
</dbReference>
<keyword evidence="4" id="KW-1185">Reference proteome</keyword>
<evidence type="ECO:0000313" key="4">
    <source>
        <dbReference type="Proteomes" id="UP000309215"/>
    </source>
</evidence>
<gene>
    <name evidence="3" type="ORF">E8A74_35970</name>
</gene>
<keyword evidence="3" id="KW-0378">Hydrolase</keyword>
<dbReference type="InterPro" id="IPR001940">
    <property type="entry name" value="Peptidase_S1C"/>
</dbReference>
<keyword evidence="3" id="KW-0645">Protease</keyword>
<dbReference type="Proteomes" id="UP000309215">
    <property type="component" value="Unassembled WGS sequence"/>
</dbReference>
<evidence type="ECO:0000256" key="1">
    <source>
        <dbReference type="SAM" id="Phobius"/>
    </source>
</evidence>
<dbReference type="AlphaFoldDB" id="A0A4U1J0T4"/>
<organism evidence="3 4">
    <name type="scientific">Polyangium fumosum</name>
    <dbReference type="NCBI Taxonomy" id="889272"/>
    <lineage>
        <taxon>Bacteria</taxon>
        <taxon>Pseudomonadati</taxon>
        <taxon>Myxococcota</taxon>
        <taxon>Polyangia</taxon>
        <taxon>Polyangiales</taxon>
        <taxon>Polyangiaceae</taxon>
        <taxon>Polyangium</taxon>
    </lineage>
</organism>
<keyword evidence="1" id="KW-0812">Transmembrane</keyword>
<dbReference type="PANTHER" id="PTHR22939">
    <property type="entry name" value="SERINE PROTEASE FAMILY S1C HTRA-RELATED"/>
    <property type="match status" value="1"/>
</dbReference>
<evidence type="ECO:0000313" key="3">
    <source>
        <dbReference type="EMBL" id="TKC99983.1"/>
    </source>
</evidence>
<dbReference type="Pfam" id="PF13365">
    <property type="entry name" value="Trypsin_2"/>
    <property type="match status" value="1"/>
</dbReference>
<keyword evidence="1" id="KW-1133">Transmembrane helix</keyword>
<feature type="chain" id="PRO_5020254024" evidence="2">
    <location>
        <begin position="37"/>
        <end position="292"/>
    </location>
</feature>
<dbReference type="PRINTS" id="PR00834">
    <property type="entry name" value="PROTEASES2C"/>
</dbReference>
<dbReference type="GO" id="GO:0004252">
    <property type="term" value="F:serine-type endopeptidase activity"/>
    <property type="evidence" value="ECO:0007669"/>
    <property type="project" value="InterPro"/>
</dbReference>
<dbReference type="InterPro" id="IPR009003">
    <property type="entry name" value="Peptidase_S1_PA"/>
</dbReference>
<dbReference type="PANTHER" id="PTHR22939:SF129">
    <property type="entry name" value="SERINE PROTEASE HTRA2, MITOCHONDRIAL"/>
    <property type="match status" value="1"/>
</dbReference>
<keyword evidence="1" id="KW-0472">Membrane</keyword>
<proteinExistence type="predicted"/>
<dbReference type="RefSeq" id="WP_170229626.1">
    <property type="nucleotide sequence ID" value="NZ_SSMQ01000051.1"/>
</dbReference>